<dbReference type="InterPro" id="IPR032809">
    <property type="entry name" value="Put_HupE_UreJ"/>
</dbReference>
<organism evidence="3 4">
    <name type="scientific">Paenibacillus aurantius</name>
    <dbReference type="NCBI Taxonomy" id="2918900"/>
    <lineage>
        <taxon>Bacteria</taxon>
        <taxon>Bacillati</taxon>
        <taxon>Bacillota</taxon>
        <taxon>Bacilli</taxon>
        <taxon>Bacillales</taxon>
        <taxon>Paenibacillaceae</taxon>
        <taxon>Paenibacillus</taxon>
    </lineage>
</organism>
<dbReference type="Proteomes" id="UP001305702">
    <property type="component" value="Chromosome"/>
</dbReference>
<dbReference type="Pfam" id="PF13795">
    <property type="entry name" value="HupE_UreJ_2"/>
    <property type="match status" value="1"/>
</dbReference>
<feature type="transmembrane region" description="Helical" evidence="1">
    <location>
        <begin position="331"/>
        <end position="355"/>
    </location>
</feature>
<keyword evidence="1" id="KW-1133">Transmembrane helix</keyword>
<feature type="transmembrane region" description="Helical" evidence="1">
    <location>
        <begin position="248"/>
        <end position="271"/>
    </location>
</feature>
<protein>
    <submittedName>
        <fullName evidence="3">HupE/UreJ family protein</fullName>
    </submittedName>
</protein>
<dbReference type="RefSeq" id="WP_315604253.1">
    <property type="nucleotide sequence ID" value="NZ_CP130318.1"/>
</dbReference>
<evidence type="ECO:0000313" key="3">
    <source>
        <dbReference type="EMBL" id="WNQ10479.1"/>
    </source>
</evidence>
<proteinExistence type="predicted"/>
<evidence type="ECO:0000256" key="1">
    <source>
        <dbReference type="SAM" id="Phobius"/>
    </source>
</evidence>
<evidence type="ECO:0000313" key="4">
    <source>
        <dbReference type="Proteomes" id="UP001305702"/>
    </source>
</evidence>
<dbReference type="AlphaFoldDB" id="A0AA96LB04"/>
<dbReference type="EMBL" id="CP130318">
    <property type="protein sequence ID" value="WNQ10479.1"/>
    <property type="molecule type" value="Genomic_DNA"/>
</dbReference>
<evidence type="ECO:0000256" key="2">
    <source>
        <dbReference type="SAM" id="SignalP"/>
    </source>
</evidence>
<feature type="transmembrane region" description="Helical" evidence="1">
    <location>
        <begin position="277"/>
        <end position="296"/>
    </location>
</feature>
<reference evidence="3 4" key="1">
    <citation type="submission" date="2022-02" db="EMBL/GenBank/DDBJ databases">
        <title>Paenibacillus sp. MBLB1776 Whole Genome Shotgun Sequencing.</title>
        <authorList>
            <person name="Hwang C.Y."/>
            <person name="Cho E.-S."/>
            <person name="Seo M.-J."/>
        </authorList>
    </citation>
    <scope>NUCLEOTIDE SEQUENCE [LARGE SCALE GENOMIC DNA]</scope>
    <source>
        <strain evidence="3 4">MBLB1776</strain>
    </source>
</reference>
<feature type="chain" id="PRO_5041673374" evidence="2">
    <location>
        <begin position="20"/>
        <end position="389"/>
    </location>
</feature>
<feature type="transmembrane region" description="Helical" evidence="1">
    <location>
        <begin position="224"/>
        <end position="241"/>
    </location>
</feature>
<gene>
    <name evidence="3" type="ORF">MJA45_23120</name>
</gene>
<keyword evidence="2" id="KW-0732">Signal</keyword>
<dbReference type="KEGG" id="paun:MJA45_23120"/>
<keyword evidence="1" id="KW-0472">Membrane</keyword>
<sequence length="389" mass="43313">MIRAIRYAASILFAVLLMAGTVGNPARVQAHIGTIGYSEIRAADHTLSYTLHLEAREVEQWVTIRSRKTVVIDPDSTAKPDGPSWTDSDLLRMIGETLEVTADGQKGRVDLKASSVDKKNGIDMLTLQLEYPFPKPVGEYKVNYHFFYDLDDPQHQNFVTLWENGKQVQRVFNKDLREIKLTPSGAEQTTAAASKPEKELSSHAKAGGSWTITFRDFFVTGVRHIWTGYDHLLFLLGLLILKQSTKAYIRIVSAFTVGHSVTLALAALDIVRAPLSVIEPLIALSIVFIAVENLWFKRHGHRWLIALGFGFIHGFGFADILHGALGEHYLSALLSFNLGVEAGQLVVLGALLPLLLYLRRVTWYPRVLYAASGLIALMGTYWFIGRIAI</sequence>
<keyword evidence="4" id="KW-1185">Reference proteome</keyword>
<keyword evidence="1" id="KW-0812">Transmembrane</keyword>
<feature type="transmembrane region" description="Helical" evidence="1">
    <location>
        <begin position="367"/>
        <end position="384"/>
    </location>
</feature>
<feature type="transmembrane region" description="Helical" evidence="1">
    <location>
        <begin position="303"/>
        <end position="325"/>
    </location>
</feature>
<name>A0AA96LB04_9BACL</name>
<accession>A0AA96LB04</accession>
<feature type="signal peptide" evidence="2">
    <location>
        <begin position="1"/>
        <end position="19"/>
    </location>
</feature>